<dbReference type="Gene3D" id="3.20.20.140">
    <property type="entry name" value="Metal-dependent hydrolases"/>
    <property type="match status" value="1"/>
</dbReference>
<dbReference type="AlphaFoldDB" id="X1QYA0"/>
<protein>
    <recommendedName>
        <fullName evidence="2">Membrane dipeptidase</fullName>
    </recommendedName>
</protein>
<dbReference type="GO" id="GO:0006508">
    <property type="term" value="P:proteolysis"/>
    <property type="evidence" value="ECO:0007669"/>
    <property type="project" value="InterPro"/>
</dbReference>
<dbReference type="PROSITE" id="PS51365">
    <property type="entry name" value="RENAL_DIPEPTIDASE_2"/>
    <property type="match status" value="1"/>
</dbReference>
<sequence length="142" mass="16103">ENGGVIQVCFVSSFIKPSDPYPERDSAMQALQEMYRSFNDLTDEEMDQARKEWTAVNKKFPPKLAAISEMIDHIDHIVDVAGIDYVGIGTDFDGGGALKDCYDVSKIKNITSELIQRGYTTKEIEKIWGGNFMRVFREVQKN</sequence>
<dbReference type="SUPFAM" id="SSF51556">
    <property type="entry name" value="Metallo-dependent hydrolases"/>
    <property type="match status" value="1"/>
</dbReference>
<dbReference type="PANTHER" id="PTHR10443">
    <property type="entry name" value="MICROSOMAL DIPEPTIDASE"/>
    <property type="match status" value="1"/>
</dbReference>
<feature type="non-terminal residue" evidence="1">
    <location>
        <position position="1"/>
    </location>
</feature>
<proteinExistence type="predicted"/>
<dbReference type="PANTHER" id="PTHR10443:SF12">
    <property type="entry name" value="DIPEPTIDASE"/>
    <property type="match status" value="1"/>
</dbReference>
<dbReference type="EMBL" id="BARV01033977">
    <property type="protein sequence ID" value="GAI55850.1"/>
    <property type="molecule type" value="Genomic_DNA"/>
</dbReference>
<gene>
    <name evidence="1" type="ORF">S06H3_53302</name>
</gene>
<dbReference type="InterPro" id="IPR032466">
    <property type="entry name" value="Metal_Hydrolase"/>
</dbReference>
<dbReference type="GO" id="GO:0070573">
    <property type="term" value="F:metallodipeptidase activity"/>
    <property type="evidence" value="ECO:0007669"/>
    <property type="project" value="InterPro"/>
</dbReference>
<comment type="caution">
    <text evidence="1">The sequence shown here is derived from an EMBL/GenBank/DDBJ whole genome shotgun (WGS) entry which is preliminary data.</text>
</comment>
<dbReference type="InterPro" id="IPR008257">
    <property type="entry name" value="Pept_M19"/>
</dbReference>
<accession>X1QYA0</accession>
<evidence type="ECO:0000313" key="1">
    <source>
        <dbReference type="EMBL" id="GAI55850.1"/>
    </source>
</evidence>
<organism evidence="1">
    <name type="scientific">marine sediment metagenome</name>
    <dbReference type="NCBI Taxonomy" id="412755"/>
    <lineage>
        <taxon>unclassified sequences</taxon>
        <taxon>metagenomes</taxon>
        <taxon>ecological metagenomes</taxon>
    </lineage>
</organism>
<reference evidence="1" key="1">
    <citation type="journal article" date="2014" name="Front. Microbiol.">
        <title>High frequency of phylogenetically diverse reductive dehalogenase-homologous genes in deep subseafloor sedimentary metagenomes.</title>
        <authorList>
            <person name="Kawai M."/>
            <person name="Futagami T."/>
            <person name="Toyoda A."/>
            <person name="Takaki Y."/>
            <person name="Nishi S."/>
            <person name="Hori S."/>
            <person name="Arai W."/>
            <person name="Tsubouchi T."/>
            <person name="Morono Y."/>
            <person name="Uchiyama I."/>
            <person name="Ito T."/>
            <person name="Fujiyama A."/>
            <person name="Inagaki F."/>
            <person name="Takami H."/>
        </authorList>
    </citation>
    <scope>NUCLEOTIDE SEQUENCE</scope>
    <source>
        <strain evidence="1">Expedition CK06-06</strain>
    </source>
</reference>
<evidence type="ECO:0008006" key="2">
    <source>
        <dbReference type="Google" id="ProtNLM"/>
    </source>
</evidence>
<name>X1QYA0_9ZZZZ</name>
<dbReference type="Pfam" id="PF01244">
    <property type="entry name" value="Peptidase_M19"/>
    <property type="match status" value="1"/>
</dbReference>